<evidence type="ECO:0000313" key="3">
    <source>
        <dbReference type="Proteomes" id="UP000663864"/>
    </source>
</evidence>
<name>A0A814K352_9BILA</name>
<gene>
    <name evidence="2" type="ORF">ZHD862_LOCUS14808</name>
</gene>
<protein>
    <submittedName>
        <fullName evidence="2">Uncharacterized protein</fullName>
    </submittedName>
</protein>
<accession>A0A814K352</accession>
<sequence length="110" mass="12783">MNDRQYKAVERDNFTCNCIKTGYQGTFCQQGCHDTKDSCQNGRLSADNQCLYNLLTKENSPLKIWLIIDLCIVNIIIIASLIYSHKKLFKLQEQRSNSINTELNYKSNRK</sequence>
<dbReference type="AlphaFoldDB" id="A0A814K352"/>
<keyword evidence="1" id="KW-1133">Transmembrane helix</keyword>
<dbReference type="Proteomes" id="UP000663864">
    <property type="component" value="Unassembled WGS sequence"/>
</dbReference>
<organism evidence="2 3">
    <name type="scientific">Rotaria sordida</name>
    <dbReference type="NCBI Taxonomy" id="392033"/>
    <lineage>
        <taxon>Eukaryota</taxon>
        <taxon>Metazoa</taxon>
        <taxon>Spiralia</taxon>
        <taxon>Gnathifera</taxon>
        <taxon>Rotifera</taxon>
        <taxon>Eurotatoria</taxon>
        <taxon>Bdelloidea</taxon>
        <taxon>Philodinida</taxon>
        <taxon>Philodinidae</taxon>
        <taxon>Rotaria</taxon>
    </lineage>
</organism>
<evidence type="ECO:0000256" key="1">
    <source>
        <dbReference type="SAM" id="Phobius"/>
    </source>
</evidence>
<dbReference type="EMBL" id="CAJNOT010000652">
    <property type="protein sequence ID" value="CAF1046183.1"/>
    <property type="molecule type" value="Genomic_DNA"/>
</dbReference>
<comment type="caution">
    <text evidence="2">The sequence shown here is derived from an EMBL/GenBank/DDBJ whole genome shotgun (WGS) entry which is preliminary data.</text>
</comment>
<reference evidence="2" key="1">
    <citation type="submission" date="2021-02" db="EMBL/GenBank/DDBJ databases">
        <authorList>
            <person name="Nowell W R."/>
        </authorList>
    </citation>
    <scope>NUCLEOTIDE SEQUENCE</scope>
</reference>
<keyword evidence="1" id="KW-0812">Transmembrane</keyword>
<keyword evidence="1" id="KW-0472">Membrane</keyword>
<evidence type="ECO:0000313" key="2">
    <source>
        <dbReference type="EMBL" id="CAF1046183.1"/>
    </source>
</evidence>
<feature type="transmembrane region" description="Helical" evidence="1">
    <location>
        <begin position="64"/>
        <end position="83"/>
    </location>
</feature>
<proteinExistence type="predicted"/>